<protein>
    <submittedName>
        <fullName evidence="1">Uncharacterized protein</fullName>
    </submittedName>
</protein>
<dbReference type="Proteomes" id="UP000274601">
    <property type="component" value="Unassembled WGS sequence"/>
</dbReference>
<reference evidence="1 2" key="1">
    <citation type="submission" date="2018-10" db="EMBL/GenBank/DDBJ databases">
        <title>Genomic Encyclopedia of Archaeal and Bacterial Type Strains, Phase II (KMG-II): from individual species to whole genera.</title>
        <authorList>
            <person name="Goeker M."/>
        </authorList>
    </citation>
    <scope>NUCLEOTIDE SEQUENCE [LARGE SCALE GENOMIC DNA]</scope>
    <source>
        <strain evidence="1 2">DSM 43383</strain>
    </source>
</reference>
<organism evidence="1 2">
    <name type="scientific">Actinomadura pelletieri DSM 43383</name>
    <dbReference type="NCBI Taxonomy" id="1120940"/>
    <lineage>
        <taxon>Bacteria</taxon>
        <taxon>Bacillati</taxon>
        <taxon>Actinomycetota</taxon>
        <taxon>Actinomycetes</taxon>
        <taxon>Streptosporangiales</taxon>
        <taxon>Thermomonosporaceae</taxon>
        <taxon>Actinomadura</taxon>
    </lineage>
</organism>
<dbReference type="EMBL" id="RBWU01000001">
    <property type="protein sequence ID" value="RKS79681.1"/>
    <property type="molecule type" value="Genomic_DNA"/>
</dbReference>
<sequence>MDELIVVLLALVTHPDRSRVMRSGSSLVPF</sequence>
<accession>A0A495QZN4</accession>
<dbReference type="AlphaFoldDB" id="A0A495QZN4"/>
<comment type="caution">
    <text evidence="1">The sequence shown here is derived from an EMBL/GenBank/DDBJ whole genome shotgun (WGS) entry which is preliminary data.</text>
</comment>
<evidence type="ECO:0000313" key="1">
    <source>
        <dbReference type="EMBL" id="RKS79681.1"/>
    </source>
</evidence>
<evidence type="ECO:0000313" key="2">
    <source>
        <dbReference type="Proteomes" id="UP000274601"/>
    </source>
</evidence>
<keyword evidence="2" id="KW-1185">Reference proteome</keyword>
<gene>
    <name evidence="1" type="ORF">BZB76_1156</name>
</gene>
<name>A0A495QZN4_9ACTN</name>
<proteinExistence type="predicted"/>